<evidence type="ECO:0000256" key="4">
    <source>
        <dbReference type="ARBA" id="ARBA00023163"/>
    </source>
</evidence>
<evidence type="ECO:0000313" key="8">
    <source>
        <dbReference type="Proteomes" id="UP000441797"/>
    </source>
</evidence>
<dbReference type="EMBL" id="NAPY01000016">
    <property type="protein sequence ID" value="MUL37038.1"/>
    <property type="molecule type" value="Genomic_DNA"/>
</dbReference>
<dbReference type="PANTHER" id="PTHR30055">
    <property type="entry name" value="HTH-TYPE TRANSCRIPTIONAL REGULATOR RUTR"/>
    <property type="match status" value="1"/>
</dbReference>
<dbReference type="AlphaFoldDB" id="A0A6N8FV93"/>
<dbReference type="PROSITE" id="PS50977">
    <property type="entry name" value="HTH_TETR_2"/>
    <property type="match status" value="2"/>
</dbReference>
<dbReference type="SUPFAM" id="SSF48498">
    <property type="entry name" value="Tetracyclin repressor-like, C-terminal domain"/>
    <property type="match status" value="1"/>
</dbReference>
<protein>
    <recommendedName>
        <fullName evidence="6">HTH tetR-type domain-containing protein</fullName>
    </recommendedName>
</protein>
<evidence type="ECO:0000256" key="2">
    <source>
        <dbReference type="ARBA" id="ARBA00023015"/>
    </source>
</evidence>
<keyword evidence="1" id="KW-0678">Repressor</keyword>
<feature type="DNA-binding region" description="H-T-H motif" evidence="5">
    <location>
        <begin position="24"/>
        <end position="43"/>
    </location>
</feature>
<keyword evidence="8" id="KW-1185">Reference proteome</keyword>
<dbReference type="PROSITE" id="PS01081">
    <property type="entry name" value="HTH_TETR_1"/>
    <property type="match status" value="1"/>
</dbReference>
<keyword evidence="3 5" id="KW-0238">DNA-binding</keyword>
<keyword evidence="4" id="KW-0804">Transcription</keyword>
<dbReference type="Gene3D" id="1.10.357.10">
    <property type="entry name" value="Tetracycline Repressor, domain 2"/>
    <property type="match status" value="2"/>
</dbReference>
<dbReference type="Pfam" id="PF13977">
    <property type="entry name" value="TetR_C_6"/>
    <property type="match status" value="1"/>
</dbReference>
<feature type="domain" description="HTH tetR-type" evidence="6">
    <location>
        <begin position="66"/>
        <end position="126"/>
    </location>
</feature>
<dbReference type="InterPro" id="IPR009057">
    <property type="entry name" value="Homeodomain-like_sf"/>
</dbReference>
<organism evidence="7 8">
    <name type="scientific">Gloeocapsopsis dulcis AAB1 = 1H9</name>
    <dbReference type="NCBI Taxonomy" id="1433147"/>
    <lineage>
        <taxon>Bacteria</taxon>
        <taxon>Bacillati</taxon>
        <taxon>Cyanobacteriota</taxon>
        <taxon>Cyanophyceae</taxon>
        <taxon>Oscillatoriophycideae</taxon>
        <taxon>Chroococcales</taxon>
        <taxon>Chroococcaceae</taxon>
        <taxon>Gloeocapsopsis</taxon>
        <taxon>Gloeocapsopsis dulcis</taxon>
    </lineage>
</organism>
<dbReference type="GO" id="GO:0000976">
    <property type="term" value="F:transcription cis-regulatory region binding"/>
    <property type="evidence" value="ECO:0007669"/>
    <property type="project" value="TreeGrafter"/>
</dbReference>
<evidence type="ECO:0000256" key="5">
    <source>
        <dbReference type="PROSITE-ProRule" id="PRU00335"/>
    </source>
</evidence>
<dbReference type="GO" id="GO:0003700">
    <property type="term" value="F:DNA-binding transcription factor activity"/>
    <property type="evidence" value="ECO:0007669"/>
    <property type="project" value="TreeGrafter"/>
</dbReference>
<dbReference type="PRINTS" id="PR00455">
    <property type="entry name" value="HTHTETR"/>
</dbReference>
<gene>
    <name evidence="7" type="ORF">BWI75_11955</name>
</gene>
<dbReference type="Proteomes" id="UP000441797">
    <property type="component" value="Unassembled WGS sequence"/>
</dbReference>
<dbReference type="OrthoDB" id="9814200at2"/>
<dbReference type="InterPro" id="IPR039538">
    <property type="entry name" value="BetI_C"/>
</dbReference>
<evidence type="ECO:0000313" key="7">
    <source>
        <dbReference type="EMBL" id="MUL37038.1"/>
    </source>
</evidence>
<evidence type="ECO:0000256" key="3">
    <source>
        <dbReference type="ARBA" id="ARBA00023125"/>
    </source>
</evidence>
<dbReference type="Pfam" id="PF00440">
    <property type="entry name" value="TetR_N"/>
    <property type="match status" value="2"/>
</dbReference>
<dbReference type="PANTHER" id="PTHR30055:SF234">
    <property type="entry name" value="HTH-TYPE TRANSCRIPTIONAL REGULATOR BETI"/>
    <property type="match status" value="1"/>
</dbReference>
<name>A0A6N8FV93_9CHRO</name>
<proteinExistence type="predicted"/>
<dbReference type="RefSeq" id="WP_105219752.1">
    <property type="nucleotide sequence ID" value="NZ_CAWNSU010000046.1"/>
</dbReference>
<keyword evidence="2" id="KW-0805">Transcription regulation</keyword>
<evidence type="ECO:0000256" key="1">
    <source>
        <dbReference type="ARBA" id="ARBA00022491"/>
    </source>
</evidence>
<dbReference type="InterPro" id="IPR001647">
    <property type="entry name" value="HTH_TetR"/>
</dbReference>
<evidence type="ECO:0000259" key="6">
    <source>
        <dbReference type="PROSITE" id="PS50977"/>
    </source>
</evidence>
<dbReference type="InterPro" id="IPR036271">
    <property type="entry name" value="Tet_transcr_reg_TetR-rel_C_sf"/>
</dbReference>
<dbReference type="InterPro" id="IPR050109">
    <property type="entry name" value="HTH-type_TetR-like_transc_reg"/>
</dbReference>
<feature type="domain" description="HTH tetR-type" evidence="6">
    <location>
        <begin position="1"/>
        <end position="61"/>
    </location>
</feature>
<feature type="DNA-binding region" description="H-T-H motif" evidence="5">
    <location>
        <begin position="89"/>
        <end position="108"/>
    </location>
</feature>
<comment type="caution">
    <text evidence="7">The sequence shown here is derived from an EMBL/GenBank/DDBJ whole genome shotgun (WGS) entry which is preliminary data.</text>
</comment>
<dbReference type="SUPFAM" id="SSF46689">
    <property type="entry name" value="Homeodomain-like"/>
    <property type="match status" value="2"/>
</dbReference>
<accession>A0A6N8FV93</accession>
<dbReference type="InterPro" id="IPR023772">
    <property type="entry name" value="DNA-bd_HTH_TetR-type_CS"/>
</dbReference>
<reference evidence="7 8" key="1">
    <citation type="journal article" date="2019" name="Front. Microbiol.">
        <title>Genomic Features for Desiccation Tolerance and Sugar Biosynthesis in the Extremophile Gloeocapsopsis sp. UTEX B3054.</title>
        <authorList>
            <person name="Urrejola C."/>
            <person name="Alcorta J."/>
            <person name="Salas L."/>
            <person name="Vasquez M."/>
            <person name="Polz M.F."/>
            <person name="Vicuna R."/>
            <person name="Diez B."/>
        </authorList>
    </citation>
    <scope>NUCLEOTIDE SEQUENCE [LARGE SCALE GENOMIC DNA]</scope>
    <source>
        <strain evidence="7 8">1H9</strain>
    </source>
</reference>
<sequence length="263" mass="29459">MTIRERILDAARHLAKDYPIDKITMSAVAQKAGVSQPTVRRYLGSKDQLQAFLLKEQQQSPQSAPLDTRSRILQAAKHVFAQEGYERATLDAIATAIGLTKGAVYWHFQSKSDLFLALLEEQLQSPLSITPEAAEQVFNHPNPQAEVAKVLAGQLHHITTNPNWCRLYMEFMVQSREPEVQNVLTSPACRERETAIIQMLRQLQAEGKLATDVDPFAIGVFWAALIDGLMLAQMVEPERIDLVAWSDQLAMLLWQGIQPTSNS</sequence>